<sequence length="425" mass="48305">MKIFLRTFLWAFFVANAFAAYAFAAGKMFFRSPYILWQDPEILVWSPDSAAPMDSREFALSLKRTNGGIGNPSVRIAGEWERDSSAALYGAWLRNNLLPEIPAELLKARAQEVQKKIAGLEDKYLLYLNKDGNTLTFALFDESSYSPKAAGTVPYTADKVALGDAIAEMLFEGGTQRRLTAEERKKKAIEPNEYYSELPKFRAWVGIAGGYTQARVPFTPYSWYRRKLNSEIKNYRNTRDSLSAWNFLEDGSPLLNVYVGGTWYDFIGAEIFFRFSEHDAKIDERDTIYNELDYWKFYRFEIGISLMLSHRIPLHKNVTLIPHASVGFLYSFFSESIDTKSGYKPSGAYKSRIEFANFYKGAVLSIGAKSIFYDHYGIDLRAGLAGRGRILDREPSVDAVAEPTEIGGSTIDCFIQLGFEYHWSL</sequence>
<name>A0A1M6SVT2_9BACT</name>
<dbReference type="AlphaFoldDB" id="A0A1M6SVT2"/>
<dbReference type="Proteomes" id="UP000184275">
    <property type="component" value="Unassembled WGS sequence"/>
</dbReference>
<feature type="coiled-coil region" evidence="1">
    <location>
        <begin position="103"/>
        <end position="130"/>
    </location>
</feature>
<feature type="chain" id="PRO_5012770980" description="Outer membrane protein beta-barrel domain-containing protein" evidence="2">
    <location>
        <begin position="20"/>
        <end position="425"/>
    </location>
</feature>
<keyword evidence="4" id="KW-1185">Reference proteome</keyword>
<protein>
    <recommendedName>
        <fullName evidence="5">Outer membrane protein beta-barrel domain-containing protein</fullName>
    </recommendedName>
</protein>
<evidence type="ECO:0000313" key="3">
    <source>
        <dbReference type="EMBL" id="SHK48852.1"/>
    </source>
</evidence>
<keyword evidence="1" id="KW-0175">Coiled coil</keyword>
<keyword evidence="2" id="KW-0732">Signal</keyword>
<accession>A0A1M6SVT2</accession>
<evidence type="ECO:0000256" key="2">
    <source>
        <dbReference type="SAM" id="SignalP"/>
    </source>
</evidence>
<evidence type="ECO:0000256" key="1">
    <source>
        <dbReference type="SAM" id="Coils"/>
    </source>
</evidence>
<dbReference type="RefSeq" id="WP_073303267.1">
    <property type="nucleotide sequence ID" value="NZ_FRAW01000007.1"/>
</dbReference>
<evidence type="ECO:0008006" key="5">
    <source>
        <dbReference type="Google" id="ProtNLM"/>
    </source>
</evidence>
<reference evidence="4" key="1">
    <citation type="submission" date="2016-11" db="EMBL/GenBank/DDBJ databases">
        <authorList>
            <person name="Varghese N."/>
            <person name="Submissions S."/>
        </authorList>
    </citation>
    <scope>NUCLEOTIDE SEQUENCE [LARGE SCALE GENOMIC DNA]</scope>
    <source>
        <strain evidence="4">UWOS</strain>
    </source>
</reference>
<feature type="signal peptide" evidence="2">
    <location>
        <begin position="1"/>
        <end position="19"/>
    </location>
</feature>
<gene>
    <name evidence="3" type="ORF">SAMN05720469_10781</name>
</gene>
<proteinExistence type="predicted"/>
<dbReference type="EMBL" id="FRAW01000007">
    <property type="protein sequence ID" value="SHK48852.1"/>
    <property type="molecule type" value="Genomic_DNA"/>
</dbReference>
<organism evidence="3 4">
    <name type="scientific">Fibrobacter intestinalis</name>
    <dbReference type="NCBI Taxonomy" id="28122"/>
    <lineage>
        <taxon>Bacteria</taxon>
        <taxon>Pseudomonadati</taxon>
        <taxon>Fibrobacterota</taxon>
        <taxon>Fibrobacteria</taxon>
        <taxon>Fibrobacterales</taxon>
        <taxon>Fibrobacteraceae</taxon>
        <taxon>Fibrobacter</taxon>
    </lineage>
</organism>
<evidence type="ECO:0000313" key="4">
    <source>
        <dbReference type="Proteomes" id="UP000184275"/>
    </source>
</evidence>